<feature type="region of interest" description="Disordered" evidence="1">
    <location>
        <begin position="240"/>
        <end position="261"/>
    </location>
</feature>
<accession>A0A2V0P1P7</accession>
<dbReference type="AlphaFoldDB" id="A0A2V0P1P7"/>
<feature type="transmembrane region" description="Helical" evidence="2">
    <location>
        <begin position="126"/>
        <end position="150"/>
    </location>
</feature>
<feature type="transmembrane region" description="Helical" evidence="2">
    <location>
        <begin position="12"/>
        <end position="40"/>
    </location>
</feature>
<sequence length="271" mass="26077">MGGPPSGGRGAAVAVLSAAHAAVCAAILGTTATQLLYRGASPPHRRCRLGADVTTTAPCDYALALSAVALLGAAALLVAAVATLLADAAVSVAEGVAARVAGRVAAERASLAWKMVECFRWVFGGWLMQAATAVLVVLGAVWWAVGTAVLASRAAAADARGLAGGAARHAVVALSGVALATQLALMALVSCAPCCACCCRGRRRGRGQGRAAFGGADGGAAAAAAIAATAAAARAGAGGGGSGSSSAAGRTQPLLPPDSVRMPAYPLAGAV</sequence>
<keyword evidence="2" id="KW-0812">Transmembrane</keyword>
<keyword evidence="2" id="KW-0472">Membrane</keyword>
<protein>
    <submittedName>
        <fullName evidence="3">Uncharacterized protein</fullName>
    </submittedName>
</protein>
<evidence type="ECO:0000313" key="3">
    <source>
        <dbReference type="EMBL" id="GBF93489.1"/>
    </source>
</evidence>
<feature type="transmembrane region" description="Helical" evidence="2">
    <location>
        <begin position="61"/>
        <end position="86"/>
    </location>
</feature>
<evidence type="ECO:0000256" key="1">
    <source>
        <dbReference type="SAM" id="MobiDB-lite"/>
    </source>
</evidence>
<keyword evidence="2" id="KW-1133">Transmembrane helix</keyword>
<dbReference type="EMBL" id="BDRX01000041">
    <property type="protein sequence ID" value="GBF93489.1"/>
    <property type="molecule type" value="Genomic_DNA"/>
</dbReference>
<gene>
    <name evidence="3" type="ORF">Rsub_06622</name>
</gene>
<evidence type="ECO:0000313" key="4">
    <source>
        <dbReference type="Proteomes" id="UP000247498"/>
    </source>
</evidence>
<name>A0A2V0P1P7_9CHLO</name>
<dbReference type="Proteomes" id="UP000247498">
    <property type="component" value="Unassembled WGS sequence"/>
</dbReference>
<evidence type="ECO:0000256" key="2">
    <source>
        <dbReference type="SAM" id="Phobius"/>
    </source>
</evidence>
<dbReference type="InParanoid" id="A0A2V0P1P7"/>
<reference evidence="3 4" key="1">
    <citation type="journal article" date="2018" name="Sci. Rep.">
        <title>Raphidocelis subcapitata (=Pseudokirchneriella subcapitata) provides an insight into genome evolution and environmental adaptations in the Sphaeropleales.</title>
        <authorList>
            <person name="Suzuki S."/>
            <person name="Yamaguchi H."/>
            <person name="Nakajima N."/>
            <person name="Kawachi M."/>
        </authorList>
    </citation>
    <scope>NUCLEOTIDE SEQUENCE [LARGE SCALE GENOMIC DNA]</scope>
    <source>
        <strain evidence="3 4">NIES-35</strain>
    </source>
</reference>
<feature type="transmembrane region" description="Helical" evidence="2">
    <location>
        <begin position="170"/>
        <end position="189"/>
    </location>
</feature>
<comment type="caution">
    <text evidence="3">The sequence shown here is derived from an EMBL/GenBank/DDBJ whole genome shotgun (WGS) entry which is preliminary data.</text>
</comment>
<keyword evidence="4" id="KW-1185">Reference proteome</keyword>
<proteinExistence type="predicted"/>
<organism evidence="3 4">
    <name type="scientific">Raphidocelis subcapitata</name>
    <dbReference type="NCBI Taxonomy" id="307507"/>
    <lineage>
        <taxon>Eukaryota</taxon>
        <taxon>Viridiplantae</taxon>
        <taxon>Chlorophyta</taxon>
        <taxon>core chlorophytes</taxon>
        <taxon>Chlorophyceae</taxon>
        <taxon>CS clade</taxon>
        <taxon>Sphaeropleales</taxon>
        <taxon>Selenastraceae</taxon>
        <taxon>Raphidocelis</taxon>
    </lineage>
</organism>